<feature type="transmembrane region" description="Helical" evidence="2">
    <location>
        <begin position="93"/>
        <end position="111"/>
    </location>
</feature>
<feature type="transmembrane region" description="Helical" evidence="2">
    <location>
        <begin position="63"/>
        <end position="81"/>
    </location>
</feature>
<keyword evidence="2" id="KW-0812">Transmembrane</keyword>
<evidence type="ECO:0000313" key="3">
    <source>
        <dbReference type="EMBL" id="APG62088.1"/>
    </source>
</evidence>
<protein>
    <recommendedName>
        <fullName evidence="5">DUF983 domain-containing protein</fullName>
    </recommendedName>
</protein>
<dbReference type="EMBL" id="CP018154">
    <property type="protein sequence ID" value="APG62088.1"/>
    <property type="molecule type" value="Genomic_DNA"/>
</dbReference>
<dbReference type="AlphaFoldDB" id="A0A1L3JAD8"/>
<dbReference type="Pfam" id="PF06170">
    <property type="entry name" value="DUF983"/>
    <property type="match status" value="1"/>
</dbReference>
<evidence type="ECO:0008006" key="5">
    <source>
        <dbReference type="Google" id="ProtNLM"/>
    </source>
</evidence>
<dbReference type="InterPro" id="IPR009325">
    <property type="entry name" value="DUF983"/>
</dbReference>
<proteinExistence type="predicted"/>
<organism evidence="3 4">
    <name type="scientific">Sphingorhabdus lutea</name>
    <dbReference type="NCBI Taxonomy" id="1913578"/>
    <lineage>
        <taxon>Bacteria</taxon>
        <taxon>Pseudomonadati</taxon>
        <taxon>Pseudomonadota</taxon>
        <taxon>Alphaproteobacteria</taxon>
        <taxon>Sphingomonadales</taxon>
        <taxon>Sphingomonadaceae</taxon>
        <taxon>Sphingorhabdus</taxon>
    </lineage>
</organism>
<evidence type="ECO:0000256" key="1">
    <source>
        <dbReference type="SAM" id="MobiDB-lite"/>
    </source>
</evidence>
<feature type="compositionally biased region" description="Basic and acidic residues" evidence="1">
    <location>
        <begin position="143"/>
        <end position="155"/>
    </location>
</feature>
<keyword evidence="2" id="KW-1133">Transmembrane helix</keyword>
<dbReference type="RefSeq" id="WP_072558738.1">
    <property type="nucleotide sequence ID" value="NZ_CP018154.1"/>
</dbReference>
<dbReference type="OrthoDB" id="9799456at2"/>
<dbReference type="STRING" id="1913578.LPB140_03860"/>
<sequence length="155" mass="16689">MAEQPQYKGRPSLLRAALFGLCPKCNEPGMFVGTMSIDAVQFAPKCSRCGLDYDGFNVGDGPAAFLTMIIGTILIILAMLLEGAAHPPIWVHALLWIPLTIIGTVFALRLAKGMLLTLEYQNKAKETGRDDIVGMDNGGVDNARNDNIGKENGPE</sequence>
<dbReference type="Proteomes" id="UP000242561">
    <property type="component" value="Chromosome"/>
</dbReference>
<evidence type="ECO:0000256" key="2">
    <source>
        <dbReference type="SAM" id="Phobius"/>
    </source>
</evidence>
<feature type="region of interest" description="Disordered" evidence="1">
    <location>
        <begin position="135"/>
        <end position="155"/>
    </location>
</feature>
<dbReference type="KEGG" id="sphl:LPB140_03860"/>
<accession>A0A1L3JAD8</accession>
<evidence type="ECO:0000313" key="4">
    <source>
        <dbReference type="Proteomes" id="UP000242561"/>
    </source>
</evidence>
<name>A0A1L3JAD8_9SPHN</name>
<keyword evidence="2" id="KW-0472">Membrane</keyword>
<reference evidence="3 4" key="1">
    <citation type="submission" date="2016-11" db="EMBL/GenBank/DDBJ databases">
        <title>Sphingorhabdus sp. LPB0140, isolated from marine environment.</title>
        <authorList>
            <person name="Kim E."/>
            <person name="Yi H."/>
        </authorList>
    </citation>
    <scope>NUCLEOTIDE SEQUENCE [LARGE SCALE GENOMIC DNA]</scope>
    <source>
        <strain evidence="3 4">LPB0140</strain>
    </source>
</reference>
<keyword evidence="4" id="KW-1185">Reference proteome</keyword>
<gene>
    <name evidence="3" type="ORF">LPB140_03860</name>
</gene>